<comment type="caution">
    <text evidence="9">The sequence shown here is derived from an EMBL/GenBank/DDBJ whole genome shotgun (WGS) entry which is preliminary data.</text>
</comment>
<feature type="transmembrane region" description="Helical" evidence="7">
    <location>
        <begin position="157"/>
        <end position="179"/>
    </location>
</feature>
<evidence type="ECO:0008006" key="11">
    <source>
        <dbReference type="Google" id="ProtNLM"/>
    </source>
</evidence>
<proteinExistence type="inferred from homology"/>
<reference evidence="9 10" key="1">
    <citation type="submission" date="2023-03" db="EMBL/GenBank/DDBJ databases">
        <title>High recombination rates correlate with genetic variation in Cardiocondyla obscurior ants.</title>
        <authorList>
            <person name="Errbii M."/>
        </authorList>
    </citation>
    <scope>NUCLEOTIDE SEQUENCE [LARGE SCALE GENOMIC DNA]</scope>
    <source>
        <strain evidence="9">Alpha-2009</strain>
        <tissue evidence="9">Whole body</tissue>
    </source>
</reference>
<name>A0AAW2FSD6_9HYME</name>
<keyword evidence="5 7" id="KW-1133">Transmembrane helix</keyword>
<dbReference type="GO" id="GO:0016020">
    <property type="term" value="C:membrane"/>
    <property type="evidence" value="ECO:0007669"/>
    <property type="project" value="UniProtKB-SubCell"/>
</dbReference>
<feature type="transmembrane region" description="Helical" evidence="7">
    <location>
        <begin position="316"/>
        <end position="338"/>
    </location>
</feature>
<evidence type="ECO:0000256" key="7">
    <source>
        <dbReference type="SAM" id="Phobius"/>
    </source>
</evidence>
<dbReference type="Pfam" id="PF01758">
    <property type="entry name" value="SBF"/>
    <property type="match status" value="1"/>
</dbReference>
<evidence type="ECO:0000256" key="2">
    <source>
        <dbReference type="ARBA" id="ARBA00006528"/>
    </source>
</evidence>
<feature type="transmembrane region" description="Helical" evidence="7">
    <location>
        <begin position="378"/>
        <end position="401"/>
    </location>
</feature>
<keyword evidence="6 7" id="KW-0472">Membrane</keyword>
<evidence type="ECO:0000313" key="9">
    <source>
        <dbReference type="EMBL" id="KAL0116805.1"/>
    </source>
</evidence>
<accession>A0AAW2FSD6</accession>
<feature type="transmembrane region" description="Helical" evidence="7">
    <location>
        <begin position="214"/>
        <end position="234"/>
    </location>
</feature>
<feature type="transmembrane region" description="Helical" evidence="7">
    <location>
        <begin position="121"/>
        <end position="145"/>
    </location>
</feature>
<keyword evidence="4" id="KW-0769">Symport</keyword>
<protein>
    <recommendedName>
        <fullName evidence="11">Ileal sodium/bile acid cotransporter</fullName>
    </recommendedName>
</protein>
<keyword evidence="4" id="KW-0813">Transport</keyword>
<sequence length="444" mass="49340">MAGVVCLIFFLLEGAAAWTANITSDITVHMNQVTSVPFSIYNASSSDSQAWITGTDSHIATSSFHITNRTNQTSFNGILNVTGVFLGRTKLTLIEIMDTLQNSQEVSLITVVREERTIDHIFTASVAILVSILYINFGCAMDWSVCRNTLRKPIGPAIGFFCQFLIMPVLSFLIGYLLFPDRPELQIGMFFTGISPSGGASNMWSLLLDGNLNLSITMTTICTIAAFGMMPFWIFTLGKYIFAQGEIAIPYRHIATLVIGLIIPLAVGFLIQKKLPRISKILVRIMKPFSVILILFIIIFAITTNLYMFKLFSWEILVAGMGLPWLGFMFGFLIAYICKQPQADVRAIAIETGVQNTGISIFLLRFTLKPPSDDLTTVVPVSTAMMTPVPLLILFIIKLIFRYRQRTKMERTLEPVPSLEKLQQTTDISTITQVNEPGLINGTE</sequence>
<dbReference type="InterPro" id="IPR004710">
    <property type="entry name" value="Bilac:Na_transpt"/>
</dbReference>
<feature type="transmembrane region" description="Helical" evidence="7">
    <location>
        <begin position="254"/>
        <end position="271"/>
    </location>
</feature>
<feature type="signal peptide" evidence="8">
    <location>
        <begin position="1"/>
        <end position="17"/>
    </location>
</feature>
<comment type="similarity">
    <text evidence="2">Belongs to the bile acid:sodium symporter (BASS) (TC 2.A.28) family.</text>
</comment>
<feature type="chain" id="PRO_5043699613" description="Ileal sodium/bile acid cotransporter" evidence="8">
    <location>
        <begin position="18"/>
        <end position="444"/>
    </location>
</feature>
<dbReference type="Gene3D" id="1.20.1530.20">
    <property type="match status" value="1"/>
</dbReference>
<dbReference type="PANTHER" id="PTHR10361:SF28">
    <property type="entry name" value="P3 PROTEIN-RELATED"/>
    <property type="match status" value="1"/>
</dbReference>
<evidence type="ECO:0000313" key="10">
    <source>
        <dbReference type="Proteomes" id="UP001430953"/>
    </source>
</evidence>
<keyword evidence="3 7" id="KW-0812">Transmembrane</keyword>
<keyword evidence="10" id="KW-1185">Reference proteome</keyword>
<evidence type="ECO:0000256" key="8">
    <source>
        <dbReference type="SAM" id="SignalP"/>
    </source>
</evidence>
<feature type="transmembrane region" description="Helical" evidence="7">
    <location>
        <begin position="345"/>
        <end position="366"/>
    </location>
</feature>
<comment type="subcellular location">
    <subcellularLocation>
        <location evidence="1">Membrane</location>
        <topology evidence="1">Multi-pass membrane protein</topology>
    </subcellularLocation>
</comment>
<dbReference type="Proteomes" id="UP001430953">
    <property type="component" value="Unassembled WGS sequence"/>
</dbReference>
<dbReference type="AlphaFoldDB" id="A0AAW2FSD6"/>
<evidence type="ECO:0000256" key="3">
    <source>
        <dbReference type="ARBA" id="ARBA00022692"/>
    </source>
</evidence>
<dbReference type="InterPro" id="IPR002657">
    <property type="entry name" value="BilAc:Na_symport/Acr3"/>
</dbReference>
<evidence type="ECO:0000256" key="6">
    <source>
        <dbReference type="ARBA" id="ARBA00023136"/>
    </source>
</evidence>
<dbReference type="EMBL" id="JADYXP020000009">
    <property type="protein sequence ID" value="KAL0116805.1"/>
    <property type="molecule type" value="Genomic_DNA"/>
</dbReference>
<gene>
    <name evidence="9" type="ORF">PUN28_010017</name>
</gene>
<dbReference type="GO" id="GO:0015293">
    <property type="term" value="F:symporter activity"/>
    <property type="evidence" value="ECO:0007669"/>
    <property type="project" value="UniProtKB-KW"/>
</dbReference>
<evidence type="ECO:0000256" key="4">
    <source>
        <dbReference type="ARBA" id="ARBA00022847"/>
    </source>
</evidence>
<evidence type="ECO:0000256" key="1">
    <source>
        <dbReference type="ARBA" id="ARBA00004141"/>
    </source>
</evidence>
<keyword evidence="8" id="KW-0732">Signal</keyword>
<feature type="transmembrane region" description="Helical" evidence="7">
    <location>
        <begin position="291"/>
        <end position="310"/>
    </location>
</feature>
<organism evidence="9 10">
    <name type="scientific">Cardiocondyla obscurior</name>
    <dbReference type="NCBI Taxonomy" id="286306"/>
    <lineage>
        <taxon>Eukaryota</taxon>
        <taxon>Metazoa</taxon>
        <taxon>Ecdysozoa</taxon>
        <taxon>Arthropoda</taxon>
        <taxon>Hexapoda</taxon>
        <taxon>Insecta</taxon>
        <taxon>Pterygota</taxon>
        <taxon>Neoptera</taxon>
        <taxon>Endopterygota</taxon>
        <taxon>Hymenoptera</taxon>
        <taxon>Apocrita</taxon>
        <taxon>Aculeata</taxon>
        <taxon>Formicoidea</taxon>
        <taxon>Formicidae</taxon>
        <taxon>Myrmicinae</taxon>
        <taxon>Cardiocondyla</taxon>
    </lineage>
</organism>
<dbReference type="PANTHER" id="PTHR10361">
    <property type="entry name" value="SODIUM-BILE ACID COTRANSPORTER"/>
    <property type="match status" value="1"/>
</dbReference>
<feature type="transmembrane region" description="Helical" evidence="7">
    <location>
        <begin position="185"/>
        <end position="207"/>
    </location>
</feature>
<evidence type="ECO:0000256" key="5">
    <source>
        <dbReference type="ARBA" id="ARBA00022989"/>
    </source>
</evidence>
<dbReference type="InterPro" id="IPR038770">
    <property type="entry name" value="Na+/solute_symporter_sf"/>
</dbReference>